<dbReference type="CDD" id="cd00082">
    <property type="entry name" value="HisKA"/>
    <property type="match status" value="1"/>
</dbReference>
<keyword evidence="11" id="KW-1185">Reference proteome</keyword>
<dbReference type="SUPFAM" id="SSF47384">
    <property type="entry name" value="Homodimeric domain of signal transducing histidine kinase"/>
    <property type="match status" value="1"/>
</dbReference>
<dbReference type="InterPro" id="IPR003661">
    <property type="entry name" value="HisK_dim/P_dom"/>
</dbReference>
<dbReference type="FunFam" id="1.10.287.130:FF:000001">
    <property type="entry name" value="Two-component sensor histidine kinase"/>
    <property type="match status" value="1"/>
</dbReference>
<dbReference type="Pfam" id="PF08448">
    <property type="entry name" value="PAS_4"/>
    <property type="match status" value="1"/>
</dbReference>
<evidence type="ECO:0000313" key="10">
    <source>
        <dbReference type="EMBL" id="SDN32100.1"/>
    </source>
</evidence>
<dbReference type="AlphaFoldDB" id="A0A1H0AEW9"/>
<evidence type="ECO:0000256" key="4">
    <source>
        <dbReference type="ARBA" id="ARBA00022679"/>
    </source>
</evidence>
<dbReference type="FunFam" id="3.30.565.10:FF:000006">
    <property type="entry name" value="Sensor histidine kinase WalK"/>
    <property type="match status" value="1"/>
</dbReference>
<proteinExistence type="predicted"/>
<gene>
    <name evidence="10" type="ORF">SAMN05421820_10778</name>
</gene>
<dbReference type="Pfam" id="PF02518">
    <property type="entry name" value="HATPase_c"/>
    <property type="match status" value="1"/>
</dbReference>
<dbReference type="InterPro" id="IPR000014">
    <property type="entry name" value="PAS"/>
</dbReference>
<dbReference type="RefSeq" id="WP_074610171.1">
    <property type="nucleotide sequence ID" value="NZ_FNGY01000007.1"/>
</dbReference>
<evidence type="ECO:0000256" key="2">
    <source>
        <dbReference type="ARBA" id="ARBA00012438"/>
    </source>
</evidence>
<dbReference type="GO" id="GO:0000155">
    <property type="term" value="F:phosphorelay sensor kinase activity"/>
    <property type="evidence" value="ECO:0007669"/>
    <property type="project" value="InterPro"/>
</dbReference>
<dbReference type="NCBIfam" id="TIGR00229">
    <property type="entry name" value="sensory_box"/>
    <property type="match status" value="2"/>
</dbReference>
<dbReference type="InterPro" id="IPR013655">
    <property type="entry name" value="PAS_fold_3"/>
</dbReference>
<dbReference type="InterPro" id="IPR004358">
    <property type="entry name" value="Sig_transdc_His_kin-like_C"/>
</dbReference>
<sequence length="661" mass="74750">MQLSPETTPQTLQQSYFDGDGEMAALTRSYDWSNTVLGPPEHWSQSLLTTVSIMLKSRFPMFLWWGTELIQFYNDAYRPSLGNEGKHPKALGQYGEECWPEIWPVIKPLIDQVLSGGASTWSEDQLIPIYRNNRLEDVYWTFSYSKVNDGPGKPGGVLVICSETTEKVNTLHKMEKTVTELAESESRLRYMLADAPVAIALFSGKELLIEAANKKILEVWGKTEEVIGKPLHLAIPELKEQPFLQILNEVFTTGKPFYGNEVKAFLEQNHKLEEVYSNFVYQPLKNADGETTGIVLVANIITEQVVTRKKVEQAEEMLRLSIEAANVGTWYMDVNTRDFIASSRMKELYGYYPHEEVSYDAVINQIPEEYRNKVRLAVEQAIASGESYSIEHPVTGYHDQTQRWVRALGKLYPKTAGHTAHFSGLTLDITEQKRDEMRKNDFIGMVSHELKTPLTSLNGYLQLLIARTKKTEDTFISTSLEKAHVQVKKMSTMINGFLNISRLESGKIHLDMEVFDLDQLIMEIIEETKPTLQHQTLTLSPCIPVSIYADREKIGSVISNLLSNAIKYSPKGKKIEVSAQVSEGIVEVSVKDEGMGIKPQAIEKLFERFYRVETKHTQNISGFGIGLYLCAEILLHHGGKIWVESEIGVGSTFYFSLPLAP</sequence>
<dbReference type="PANTHER" id="PTHR45453">
    <property type="entry name" value="PHOSPHATE REGULON SENSOR PROTEIN PHOR"/>
    <property type="match status" value="1"/>
</dbReference>
<dbReference type="InterPro" id="IPR035965">
    <property type="entry name" value="PAS-like_dom_sf"/>
</dbReference>
<evidence type="ECO:0000256" key="5">
    <source>
        <dbReference type="ARBA" id="ARBA00022777"/>
    </source>
</evidence>
<keyword evidence="3" id="KW-0597">Phosphoprotein</keyword>
<dbReference type="EMBL" id="FNGY01000007">
    <property type="protein sequence ID" value="SDN32100.1"/>
    <property type="molecule type" value="Genomic_DNA"/>
</dbReference>
<dbReference type="InterPro" id="IPR005467">
    <property type="entry name" value="His_kinase_dom"/>
</dbReference>
<keyword evidence="4" id="KW-0808">Transferase</keyword>
<keyword evidence="5" id="KW-0418">Kinase</keyword>
<dbReference type="Gene3D" id="3.30.565.10">
    <property type="entry name" value="Histidine kinase-like ATPase, C-terminal domain"/>
    <property type="match status" value="1"/>
</dbReference>
<evidence type="ECO:0000256" key="7">
    <source>
        <dbReference type="ARBA" id="ARBA00023136"/>
    </source>
</evidence>
<dbReference type="Gene3D" id="2.10.70.100">
    <property type="match status" value="1"/>
</dbReference>
<keyword evidence="6" id="KW-0902">Two-component regulatory system</keyword>
<dbReference type="Proteomes" id="UP000183200">
    <property type="component" value="Unassembled WGS sequence"/>
</dbReference>
<comment type="catalytic activity">
    <reaction evidence="1">
        <text>ATP + protein L-histidine = ADP + protein N-phospho-L-histidine.</text>
        <dbReference type="EC" id="2.7.13.3"/>
    </reaction>
</comment>
<organism evidence="10 11">
    <name type="scientific">Pedobacter steynii</name>
    <dbReference type="NCBI Taxonomy" id="430522"/>
    <lineage>
        <taxon>Bacteria</taxon>
        <taxon>Pseudomonadati</taxon>
        <taxon>Bacteroidota</taxon>
        <taxon>Sphingobacteriia</taxon>
        <taxon>Sphingobacteriales</taxon>
        <taxon>Sphingobacteriaceae</taxon>
        <taxon>Pedobacter</taxon>
    </lineage>
</organism>
<dbReference type="CDD" id="cd00075">
    <property type="entry name" value="HATPase"/>
    <property type="match status" value="1"/>
</dbReference>
<dbReference type="InterPro" id="IPR036890">
    <property type="entry name" value="HATPase_C_sf"/>
</dbReference>
<dbReference type="EC" id="2.7.13.3" evidence="2"/>
<feature type="domain" description="Histidine kinase" evidence="8">
    <location>
        <begin position="445"/>
        <end position="661"/>
    </location>
</feature>
<dbReference type="InterPro" id="IPR036097">
    <property type="entry name" value="HisK_dim/P_sf"/>
</dbReference>
<reference evidence="11" key="1">
    <citation type="submission" date="2016-10" db="EMBL/GenBank/DDBJ databases">
        <authorList>
            <person name="Varghese N."/>
            <person name="Submissions S."/>
        </authorList>
    </citation>
    <scope>NUCLEOTIDE SEQUENCE [LARGE SCALE GENOMIC DNA]</scope>
    <source>
        <strain evidence="11">DSM 19110</strain>
    </source>
</reference>
<dbReference type="InterPro" id="IPR013656">
    <property type="entry name" value="PAS_4"/>
</dbReference>
<name>A0A1H0AEW9_9SPHI</name>
<dbReference type="SMART" id="SM00091">
    <property type="entry name" value="PAS"/>
    <property type="match status" value="2"/>
</dbReference>
<evidence type="ECO:0000256" key="3">
    <source>
        <dbReference type="ARBA" id="ARBA00022553"/>
    </source>
</evidence>
<dbReference type="SMART" id="SM00387">
    <property type="entry name" value="HATPase_c"/>
    <property type="match status" value="1"/>
</dbReference>
<dbReference type="OrthoDB" id="9813151at2"/>
<evidence type="ECO:0000256" key="1">
    <source>
        <dbReference type="ARBA" id="ARBA00000085"/>
    </source>
</evidence>
<dbReference type="GO" id="GO:0016036">
    <property type="term" value="P:cellular response to phosphate starvation"/>
    <property type="evidence" value="ECO:0007669"/>
    <property type="project" value="TreeGrafter"/>
</dbReference>
<dbReference type="PRINTS" id="PR00344">
    <property type="entry name" value="BCTRLSENSOR"/>
</dbReference>
<dbReference type="Gene3D" id="1.10.287.130">
    <property type="match status" value="1"/>
</dbReference>
<evidence type="ECO:0000256" key="6">
    <source>
        <dbReference type="ARBA" id="ARBA00023012"/>
    </source>
</evidence>
<dbReference type="PROSITE" id="PS50109">
    <property type="entry name" value="HIS_KIN"/>
    <property type="match status" value="1"/>
</dbReference>
<dbReference type="GO" id="GO:0005886">
    <property type="term" value="C:plasma membrane"/>
    <property type="evidence" value="ECO:0007669"/>
    <property type="project" value="TreeGrafter"/>
</dbReference>
<dbReference type="PANTHER" id="PTHR45453:SF1">
    <property type="entry name" value="PHOSPHATE REGULON SENSOR PROTEIN PHOR"/>
    <property type="match status" value="1"/>
</dbReference>
<evidence type="ECO:0000259" key="9">
    <source>
        <dbReference type="PROSITE" id="PS50112"/>
    </source>
</evidence>
<dbReference type="SUPFAM" id="SSF55874">
    <property type="entry name" value="ATPase domain of HSP90 chaperone/DNA topoisomerase II/histidine kinase"/>
    <property type="match status" value="1"/>
</dbReference>
<dbReference type="Pfam" id="PF00512">
    <property type="entry name" value="HisKA"/>
    <property type="match status" value="1"/>
</dbReference>
<dbReference type="Pfam" id="PF08447">
    <property type="entry name" value="PAS_3"/>
    <property type="match status" value="1"/>
</dbReference>
<dbReference type="GO" id="GO:0004721">
    <property type="term" value="F:phosphoprotein phosphatase activity"/>
    <property type="evidence" value="ECO:0007669"/>
    <property type="project" value="TreeGrafter"/>
</dbReference>
<dbReference type="InterPro" id="IPR003594">
    <property type="entry name" value="HATPase_dom"/>
</dbReference>
<dbReference type="SUPFAM" id="SSF55785">
    <property type="entry name" value="PYP-like sensor domain (PAS domain)"/>
    <property type="match status" value="2"/>
</dbReference>
<dbReference type="Gene3D" id="3.30.450.20">
    <property type="entry name" value="PAS domain"/>
    <property type="match status" value="3"/>
</dbReference>
<feature type="domain" description="PAS" evidence="9">
    <location>
        <begin position="314"/>
        <end position="385"/>
    </location>
</feature>
<dbReference type="InterPro" id="IPR050351">
    <property type="entry name" value="BphY/WalK/GraS-like"/>
</dbReference>
<keyword evidence="7" id="KW-0472">Membrane</keyword>
<dbReference type="CDD" id="cd00130">
    <property type="entry name" value="PAS"/>
    <property type="match status" value="1"/>
</dbReference>
<dbReference type="PROSITE" id="PS50112">
    <property type="entry name" value="PAS"/>
    <property type="match status" value="1"/>
</dbReference>
<protein>
    <recommendedName>
        <fullName evidence="2">histidine kinase</fullName>
        <ecNumber evidence="2">2.7.13.3</ecNumber>
    </recommendedName>
</protein>
<evidence type="ECO:0000259" key="8">
    <source>
        <dbReference type="PROSITE" id="PS50109"/>
    </source>
</evidence>
<accession>A0A1H0AEW9</accession>
<evidence type="ECO:0000313" key="11">
    <source>
        <dbReference type="Proteomes" id="UP000183200"/>
    </source>
</evidence>
<dbReference type="SMART" id="SM00388">
    <property type="entry name" value="HisKA"/>
    <property type="match status" value="1"/>
</dbReference>